<feature type="transmembrane region" description="Helical" evidence="1">
    <location>
        <begin position="871"/>
        <end position="890"/>
    </location>
</feature>
<dbReference type="Pfam" id="PF00873">
    <property type="entry name" value="ACR_tran"/>
    <property type="match status" value="1"/>
</dbReference>
<feature type="transmembrane region" description="Helical" evidence="1">
    <location>
        <begin position="971"/>
        <end position="990"/>
    </location>
</feature>
<dbReference type="STRING" id="1798664.A3C93_02440"/>
<feature type="transmembrane region" description="Helical" evidence="1">
    <location>
        <begin position="1002"/>
        <end position="1026"/>
    </location>
</feature>
<dbReference type="SUPFAM" id="SSF82693">
    <property type="entry name" value="Multidrug efflux transporter AcrB pore domain, PN1, PN2, PC1 and PC2 subdomains"/>
    <property type="match status" value="3"/>
</dbReference>
<name>A0A1G2DDU2_9BACT</name>
<feature type="transmembrane region" description="Helical" evidence="1">
    <location>
        <begin position="372"/>
        <end position="391"/>
    </location>
</feature>
<proteinExistence type="predicted"/>
<dbReference type="Proteomes" id="UP000178636">
    <property type="component" value="Unassembled WGS sequence"/>
</dbReference>
<feature type="domain" description="SSD" evidence="2">
    <location>
        <begin position="374"/>
        <end position="505"/>
    </location>
</feature>
<dbReference type="PROSITE" id="PS50156">
    <property type="entry name" value="SSD"/>
    <property type="match status" value="1"/>
</dbReference>
<dbReference type="InterPro" id="IPR000731">
    <property type="entry name" value="SSD"/>
</dbReference>
<evidence type="ECO:0000313" key="3">
    <source>
        <dbReference type="EMBL" id="OGZ11805.1"/>
    </source>
</evidence>
<dbReference type="SUPFAM" id="SSF82714">
    <property type="entry name" value="Multidrug efflux transporter AcrB TolC docking domain, DN and DC subdomains"/>
    <property type="match status" value="2"/>
</dbReference>
<keyword evidence="1" id="KW-0812">Transmembrane</keyword>
<dbReference type="Gene3D" id="3.30.70.1320">
    <property type="entry name" value="Multidrug efflux transporter AcrB pore domain like"/>
    <property type="match status" value="1"/>
</dbReference>
<dbReference type="AlphaFoldDB" id="A0A1G2DDU2"/>
<dbReference type="PRINTS" id="PR00702">
    <property type="entry name" value="ACRIFLAVINRP"/>
</dbReference>
<dbReference type="InterPro" id="IPR001036">
    <property type="entry name" value="Acrflvin-R"/>
</dbReference>
<comment type="caution">
    <text evidence="3">The sequence shown here is derived from an EMBL/GenBank/DDBJ whole genome shotgun (WGS) entry which is preliminary data.</text>
</comment>
<evidence type="ECO:0000256" key="1">
    <source>
        <dbReference type="SAM" id="Phobius"/>
    </source>
</evidence>
<feature type="transmembrane region" description="Helical" evidence="1">
    <location>
        <begin position="348"/>
        <end position="365"/>
    </location>
</feature>
<feature type="transmembrane region" description="Helical" evidence="1">
    <location>
        <begin position="542"/>
        <end position="561"/>
    </location>
</feature>
<feature type="transmembrane region" description="Helical" evidence="1">
    <location>
        <begin position="897"/>
        <end position="917"/>
    </location>
</feature>
<organism evidence="3 4">
    <name type="scientific">Candidatus Lloydbacteria bacterium RIFCSPHIGHO2_02_FULL_54_17</name>
    <dbReference type="NCBI Taxonomy" id="1798664"/>
    <lineage>
        <taxon>Bacteria</taxon>
        <taxon>Candidatus Lloydiibacteriota</taxon>
    </lineage>
</organism>
<evidence type="ECO:0000259" key="2">
    <source>
        <dbReference type="PROSITE" id="PS50156"/>
    </source>
</evidence>
<dbReference type="SUPFAM" id="SSF82866">
    <property type="entry name" value="Multidrug efflux transporter AcrB transmembrane domain"/>
    <property type="match status" value="2"/>
</dbReference>
<sequence length="1045" mass="112115">MWNNIIVWSLRNKFFVLLSAAAVSALGLWSLATMKVDILPDINKPTVTVFAESPGLAAEDVERLIINPLEAAVAGAPGIDRIRSNASFAQATLNIEFAWGSDTLRNRQVVQERLAQALLPRGVKPVLGPSTSLLGEIMWVGVSAHESDIMPMELRTLADWTIRPAILRTPGVANVYVMGGDVREWQVNLNAERMRRHGIMIDDVRAKVETALTNKSGNILVEGEKEYPIRILVAPSKVAELGEIAIARIGGGMGESGGMEGGVVRLADIASIVEGPSPIRGSGAIDGKSGVILRVIRQPNAQTLEVTDAIDETFRSLAASLPDGVELHPDLFRQENFIRAGLGNVTEALRDGTILVILILIVFLWNTRATAITLLAIPLSIVMTAIVFKWLGLSVNVMTLGGIAIAVGALVDDAIVGVENVFRRLRVWKTAGKKESHEDIIRVASVEVRNSIVYATLLVVVVFLPIFFVPGLEGRLLSSLGLAYLVSLIASMVVSLTVTPVLSALLLNDRSLEGNEKETRVVLAIKKMITPWIRWSLENVKLITGGVIVTLFLTVGLYVGAGKEGIPPFNEGSAVVMLFLPPGTALSATNDYVTKLETALLQVPGIRQVSNIAGRAPADPHGGSANSSEIQIAFKEGWFERDRDRLFADIQGVLERAGSADYSLGQPITHRVEMLLSGVRAPVVVKVFGDDPERMDEAAKMVLAELKKQKGITNPRIQQNTVVPEFRVYIDRNRVAESGLSSGEVANDLEMGLMGDTLGAVRLGSAPVDVVLRFDAESKGTMTSLRDLALPYSGAASLGSVADIRVEGGRNSIDHEGGKRTLVVSANYAGKDIVGEVGAAKAVLEAGKLPVGVTLSFEGNYQSQKESTRRLPIVFFAGLAMIVLILYRAFRSIPILLIILTNVPTVAIGGMLGIWATGGTVNLAHMVGFISLAGIVSRNGILLIGRALALVRDEGRPFSLETIVQATLDRVTPVLMTSLVTALALIPLLLNGDEPGKEMLNPLAVVIFWGLVSSTIISLFLTPALFYRFGKKAVLHVSKESSSGF</sequence>
<evidence type="ECO:0000313" key="4">
    <source>
        <dbReference type="Proteomes" id="UP000178636"/>
    </source>
</evidence>
<dbReference type="Gene3D" id="3.30.70.1430">
    <property type="entry name" value="Multidrug efflux transporter AcrB pore domain"/>
    <property type="match status" value="2"/>
</dbReference>
<keyword evidence="1" id="KW-0472">Membrane</keyword>
<protein>
    <recommendedName>
        <fullName evidence="2">SSD domain-containing protein</fullName>
    </recommendedName>
</protein>
<reference evidence="3 4" key="1">
    <citation type="journal article" date="2016" name="Nat. Commun.">
        <title>Thousands of microbial genomes shed light on interconnected biogeochemical processes in an aquifer system.</title>
        <authorList>
            <person name="Anantharaman K."/>
            <person name="Brown C.T."/>
            <person name="Hug L.A."/>
            <person name="Sharon I."/>
            <person name="Castelle C.J."/>
            <person name="Probst A.J."/>
            <person name="Thomas B.C."/>
            <person name="Singh A."/>
            <person name="Wilkins M.J."/>
            <person name="Karaoz U."/>
            <person name="Brodie E.L."/>
            <person name="Williams K.H."/>
            <person name="Hubbard S.S."/>
            <person name="Banfield J.F."/>
        </authorList>
    </citation>
    <scope>NUCLEOTIDE SEQUENCE [LARGE SCALE GENOMIC DNA]</scope>
</reference>
<feature type="transmembrane region" description="Helical" evidence="1">
    <location>
        <begin position="482"/>
        <end position="507"/>
    </location>
</feature>
<dbReference type="GO" id="GO:0005886">
    <property type="term" value="C:plasma membrane"/>
    <property type="evidence" value="ECO:0007669"/>
    <property type="project" value="TreeGrafter"/>
</dbReference>
<dbReference type="EMBL" id="MHLO01000029">
    <property type="protein sequence ID" value="OGZ11805.1"/>
    <property type="molecule type" value="Genomic_DNA"/>
</dbReference>
<accession>A0A1G2DDU2</accession>
<feature type="transmembrane region" description="Helical" evidence="1">
    <location>
        <begin position="397"/>
        <end position="416"/>
    </location>
</feature>
<dbReference type="Gene3D" id="1.20.1640.10">
    <property type="entry name" value="Multidrug efflux transporter AcrB transmembrane domain"/>
    <property type="match status" value="2"/>
</dbReference>
<dbReference type="InterPro" id="IPR027463">
    <property type="entry name" value="AcrB_DN_DC_subdom"/>
</dbReference>
<dbReference type="GO" id="GO:0042910">
    <property type="term" value="F:xenobiotic transmembrane transporter activity"/>
    <property type="evidence" value="ECO:0007669"/>
    <property type="project" value="TreeGrafter"/>
</dbReference>
<gene>
    <name evidence="3" type="ORF">A3C93_02440</name>
</gene>
<feature type="transmembrane region" description="Helical" evidence="1">
    <location>
        <begin position="452"/>
        <end position="470"/>
    </location>
</feature>
<keyword evidence="1" id="KW-1133">Transmembrane helix</keyword>
<dbReference type="PANTHER" id="PTHR32063:SF4">
    <property type="entry name" value="SLR6043 PROTEIN"/>
    <property type="match status" value="1"/>
</dbReference>
<dbReference type="Gene3D" id="3.30.70.1440">
    <property type="entry name" value="Multidrug efflux transporter AcrB pore domain"/>
    <property type="match status" value="1"/>
</dbReference>
<dbReference type="PANTHER" id="PTHR32063">
    <property type="match status" value="1"/>
</dbReference>
<feature type="transmembrane region" description="Helical" evidence="1">
    <location>
        <begin position="923"/>
        <end position="951"/>
    </location>
</feature>
<dbReference type="Gene3D" id="3.30.2090.10">
    <property type="entry name" value="Multidrug efflux transporter AcrB TolC docking domain, DN and DC subdomains"/>
    <property type="match status" value="2"/>
</dbReference>